<dbReference type="Gene3D" id="1.20.1050.40">
    <property type="entry name" value="Endopeptidase. Chain P, domain 1"/>
    <property type="match status" value="1"/>
</dbReference>
<dbReference type="InterPro" id="IPR024077">
    <property type="entry name" value="Neurolysin/TOP_dom2"/>
</dbReference>
<keyword evidence="3 7" id="KW-0479">Metal-binding</keyword>
<gene>
    <name evidence="10" type="ORF">B0J12DRAFT_382077</name>
</gene>
<dbReference type="Gene3D" id="1.10.1370.10">
    <property type="entry name" value="Neurolysin, domain 3"/>
    <property type="match status" value="1"/>
</dbReference>
<keyword evidence="11" id="KW-1185">Reference proteome</keyword>
<keyword evidence="5 7" id="KW-0862">Zinc</keyword>
<dbReference type="InterPro" id="IPR024079">
    <property type="entry name" value="MetalloPept_cat_dom_sf"/>
</dbReference>
<dbReference type="Proteomes" id="UP000774617">
    <property type="component" value="Unassembled WGS sequence"/>
</dbReference>
<evidence type="ECO:0000256" key="3">
    <source>
        <dbReference type="ARBA" id="ARBA00022723"/>
    </source>
</evidence>
<evidence type="ECO:0000256" key="4">
    <source>
        <dbReference type="ARBA" id="ARBA00022801"/>
    </source>
</evidence>
<feature type="domain" description="Peptidase M3A/M3B catalytic" evidence="9">
    <location>
        <begin position="283"/>
        <end position="784"/>
    </location>
</feature>
<comment type="caution">
    <text evidence="10">The sequence shown here is derived from an EMBL/GenBank/DDBJ whole genome shotgun (WGS) entry which is preliminary data.</text>
</comment>
<organism evidence="10 11">
    <name type="scientific">Macrophomina phaseolina</name>
    <dbReference type="NCBI Taxonomy" id="35725"/>
    <lineage>
        <taxon>Eukaryota</taxon>
        <taxon>Fungi</taxon>
        <taxon>Dikarya</taxon>
        <taxon>Ascomycota</taxon>
        <taxon>Pezizomycotina</taxon>
        <taxon>Dothideomycetes</taxon>
        <taxon>Dothideomycetes incertae sedis</taxon>
        <taxon>Botryosphaeriales</taxon>
        <taxon>Botryosphaeriaceae</taxon>
        <taxon>Macrophomina</taxon>
    </lineage>
</organism>
<dbReference type="Gene3D" id="3.40.390.10">
    <property type="entry name" value="Collagenase (Catalytic Domain)"/>
    <property type="match status" value="1"/>
</dbReference>
<evidence type="ECO:0000256" key="5">
    <source>
        <dbReference type="ARBA" id="ARBA00022833"/>
    </source>
</evidence>
<dbReference type="InterPro" id="IPR024080">
    <property type="entry name" value="Neurolysin/TOP_N"/>
</dbReference>
<keyword evidence="6 7" id="KW-0482">Metalloprotease</keyword>
<dbReference type="InterPro" id="IPR001567">
    <property type="entry name" value="Pept_M3A_M3B_dom"/>
</dbReference>
<evidence type="ECO:0000313" key="10">
    <source>
        <dbReference type="EMBL" id="KAH7059048.1"/>
    </source>
</evidence>
<evidence type="ECO:0000259" key="9">
    <source>
        <dbReference type="Pfam" id="PF01432"/>
    </source>
</evidence>
<dbReference type="PANTHER" id="PTHR11804:SF84">
    <property type="entry name" value="SACCHAROLYSIN"/>
    <property type="match status" value="1"/>
</dbReference>
<dbReference type="PANTHER" id="PTHR11804">
    <property type="entry name" value="PROTEASE M3 THIMET OLIGOPEPTIDASE-RELATED"/>
    <property type="match status" value="1"/>
</dbReference>
<evidence type="ECO:0000256" key="8">
    <source>
        <dbReference type="SAM" id="MobiDB-lite"/>
    </source>
</evidence>
<evidence type="ECO:0000256" key="2">
    <source>
        <dbReference type="ARBA" id="ARBA00022670"/>
    </source>
</evidence>
<dbReference type="EMBL" id="JAGTJR010000006">
    <property type="protein sequence ID" value="KAH7059048.1"/>
    <property type="molecule type" value="Genomic_DNA"/>
</dbReference>
<feature type="region of interest" description="Disordered" evidence="8">
    <location>
        <begin position="38"/>
        <end position="70"/>
    </location>
</feature>
<dbReference type="Pfam" id="PF01432">
    <property type="entry name" value="Peptidase_M3"/>
    <property type="match status" value="1"/>
</dbReference>
<name>A0ABQ8GKV5_9PEZI</name>
<reference evidence="10 11" key="1">
    <citation type="journal article" date="2021" name="Nat. Commun.">
        <title>Genetic determinants of endophytism in the Arabidopsis root mycobiome.</title>
        <authorList>
            <person name="Mesny F."/>
            <person name="Miyauchi S."/>
            <person name="Thiergart T."/>
            <person name="Pickel B."/>
            <person name="Atanasova L."/>
            <person name="Karlsson M."/>
            <person name="Huettel B."/>
            <person name="Barry K.W."/>
            <person name="Haridas S."/>
            <person name="Chen C."/>
            <person name="Bauer D."/>
            <person name="Andreopoulos W."/>
            <person name="Pangilinan J."/>
            <person name="LaButti K."/>
            <person name="Riley R."/>
            <person name="Lipzen A."/>
            <person name="Clum A."/>
            <person name="Drula E."/>
            <person name="Henrissat B."/>
            <person name="Kohler A."/>
            <person name="Grigoriev I.V."/>
            <person name="Martin F.M."/>
            <person name="Hacquard S."/>
        </authorList>
    </citation>
    <scope>NUCLEOTIDE SEQUENCE [LARGE SCALE GENOMIC DNA]</scope>
    <source>
        <strain evidence="10 11">MPI-SDFR-AT-0080</strain>
    </source>
</reference>
<dbReference type="CDD" id="cd06455">
    <property type="entry name" value="M3A_TOP"/>
    <property type="match status" value="1"/>
</dbReference>
<keyword evidence="4 7" id="KW-0378">Hydrolase</keyword>
<protein>
    <submittedName>
        <fullName evidence="10">Thimet oligopeptidase</fullName>
    </submittedName>
</protein>
<dbReference type="SUPFAM" id="SSF55486">
    <property type="entry name" value="Metalloproteases ('zincins'), catalytic domain"/>
    <property type="match status" value="1"/>
</dbReference>
<sequence>MATILDHPWRPQRTATLLICVFCVFVLALLLPEPPSAPKHQLASRKEDRDFSAPAPAAPAPRDAVRVLPQPPPVFNDTAESLTRDFQTIIDEYKRSTDDIVARISPSNATFANVILPSTQISDRISLRSSILGFYASVSPSKELRDVSNAGTQNLSDYSTESAMRQDYFSLIEAIYNNATEWPHLDAESARLLNFTYLDYLDTGLGLRDGSPERARYRNISDRLSTLENTFSQNLNEDDTHVWLTREELAGAPPDLLSAWDAGEGENAGKLKVLLRRNEAVELLKYVRDAAVRRRVWVERENRTPQNAALLEEAVELRDEGARLLGFADHAAYRLQRRLLNSPARVWDFLTEVRGRLQPRGEAELHNLTEYKKQDAARTDGDEERFFVWDWPYYQRMYQEQNFDIDQQRVKEYFPSTIIIQEMLQIYSQLFGLQFIEVKGAALDKLSPTGKGADVVWHPDVQIFSVWDAEPEGGDFVGYLYLDLFPREGKYSHAAMFSLQPGFLDLENGRKRHFPVIALVCNFPKPTEQRPSLMTHNDVSTLFHELGHGIHNLVGRTTYSAFHGTNVVQDFVEAPSQMLEEWVWNPTILKNISRHYSYLSDQYKQTWLEDSNSTEAEQPEERMPDDLIERLIQNRNFNIGLTNLRQIAFATYDMRIHTPATHQDIMDLDLTVLWNQNFVNVGLLRSMEELIDDESKKWRFGQRQASFGHFMGGYDAGYYGYMSSLVYAKDMFYTVFEKDPFSSKEGLRYRYTLLEKGGSVDPMDLLTEFLGRPPNQDAFFKDMGFA</sequence>
<dbReference type="InterPro" id="IPR045090">
    <property type="entry name" value="Pept_M3A_M3B"/>
</dbReference>
<evidence type="ECO:0000256" key="1">
    <source>
        <dbReference type="ARBA" id="ARBA00006040"/>
    </source>
</evidence>
<evidence type="ECO:0000313" key="11">
    <source>
        <dbReference type="Proteomes" id="UP000774617"/>
    </source>
</evidence>
<keyword evidence="2 7" id="KW-0645">Protease</keyword>
<evidence type="ECO:0000256" key="6">
    <source>
        <dbReference type="ARBA" id="ARBA00023049"/>
    </source>
</evidence>
<comment type="cofactor">
    <cofactor evidence="7">
        <name>Zn(2+)</name>
        <dbReference type="ChEBI" id="CHEBI:29105"/>
    </cofactor>
    <text evidence="7">Binds 1 zinc ion.</text>
</comment>
<evidence type="ECO:0000256" key="7">
    <source>
        <dbReference type="RuleBase" id="RU003435"/>
    </source>
</evidence>
<comment type="similarity">
    <text evidence="1 7">Belongs to the peptidase M3 family.</text>
</comment>
<accession>A0ABQ8GKV5</accession>
<proteinExistence type="inferred from homology"/>